<keyword evidence="2" id="KW-1185">Reference proteome</keyword>
<organism evidence="1 2">
    <name type="scientific">Xylaria curta</name>
    <dbReference type="NCBI Taxonomy" id="42375"/>
    <lineage>
        <taxon>Eukaryota</taxon>
        <taxon>Fungi</taxon>
        <taxon>Dikarya</taxon>
        <taxon>Ascomycota</taxon>
        <taxon>Pezizomycotina</taxon>
        <taxon>Sordariomycetes</taxon>
        <taxon>Xylariomycetidae</taxon>
        <taxon>Xylariales</taxon>
        <taxon>Xylariaceae</taxon>
        <taxon>Xylaria</taxon>
    </lineage>
</organism>
<name>A0ACC1PCP7_9PEZI</name>
<evidence type="ECO:0000313" key="1">
    <source>
        <dbReference type="EMBL" id="KAJ2989817.1"/>
    </source>
</evidence>
<reference evidence="1" key="1">
    <citation type="submission" date="2022-10" db="EMBL/GenBank/DDBJ databases">
        <title>Genome Sequence of Xylaria curta.</title>
        <authorList>
            <person name="Buettner E."/>
        </authorList>
    </citation>
    <scope>NUCLEOTIDE SEQUENCE</scope>
    <source>
        <strain evidence="1">Babe10</strain>
    </source>
</reference>
<dbReference type="Proteomes" id="UP001143856">
    <property type="component" value="Unassembled WGS sequence"/>
</dbReference>
<sequence length="153" mass="17401">MDTDGGPSLHPDFFMSNGNSGQGPQLMHSDSNMSLEERILQGQDDDLINATGAHREKVLEILSRTENGRRRAEDVYGPDVWDSRRGKNFERPSKVDQDHPDDDKEVDKMFLDLTNADEDDVAKKDRAQERERVSITAESFEAERNAMDMEDSE</sequence>
<proteinExistence type="predicted"/>
<comment type="caution">
    <text evidence="1">The sequence shown here is derived from an EMBL/GenBank/DDBJ whole genome shotgun (WGS) entry which is preliminary data.</text>
</comment>
<dbReference type="EMBL" id="JAPDGR010000488">
    <property type="protein sequence ID" value="KAJ2989817.1"/>
    <property type="molecule type" value="Genomic_DNA"/>
</dbReference>
<accession>A0ACC1PCP7</accession>
<protein>
    <submittedName>
        <fullName evidence="1">Uncharacterized protein</fullName>
    </submittedName>
</protein>
<evidence type="ECO:0000313" key="2">
    <source>
        <dbReference type="Proteomes" id="UP001143856"/>
    </source>
</evidence>
<gene>
    <name evidence="1" type="ORF">NUW58_g3278</name>
</gene>